<dbReference type="InterPro" id="IPR000727">
    <property type="entry name" value="T_SNARE_dom"/>
</dbReference>
<dbReference type="AlphaFoldDB" id="T1KB97"/>
<organism evidence="9 10">
    <name type="scientific">Tetranychus urticae</name>
    <name type="common">Two-spotted spider mite</name>
    <dbReference type="NCBI Taxonomy" id="32264"/>
    <lineage>
        <taxon>Eukaryota</taxon>
        <taxon>Metazoa</taxon>
        <taxon>Ecdysozoa</taxon>
        <taxon>Arthropoda</taxon>
        <taxon>Chelicerata</taxon>
        <taxon>Arachnida</taxon>
        <taxon>Acari</taxon>
        <taxon>Acariformes</taxon>
        <taxon>Trombidiformes</taxon>
        <taxon>Prostigmata</taxon>
        <taxon>Eleutherengona</taxon>
        <taxon>Raphignathae</taxon>
        <taxon>Tetranychoidea</taxon>
        <taxon>Tetranychidae</taxon>
        <taxon>Tetranychus</taxon>
    </lineage>
</organism>
<keyword evidence="5 7" id="KW-0472">Membrane</keyword>
<dbReference type="Proteomes" id="UP000015104">
    <property type="component" value="Unassembled WGS sequence"/>
</dbReference>
<evidence type="ECO:0000313" key="10">
    <source>
        <dbReference type="Proteomes" id="UP000015104"/>
    </source>
</evidence>
<feature type="region of interest" description="Disordered" evidence="6">
    <location>
        <begin position="1"/>
        <end position="23"/>
    </location>
</feature>
<dbReference type="SUPFAM" id="SSF58038">
    <property type="entry name" value="SNARE fusion complex"/>
    <property type="match status" value="1"/>
</dbReference>
<evidence type="ECO:0000256" key="3">
    <source>
        <dbReference type="ARBA" id="ARBA00022692"/>
    </source>
</evidence>
<dbReference type="EnsemblMetazoa" id="tetur08g03320.1">
    <property type="protein sequence ID" value="tetur08g03320.1"/>
    <property type="gene ID" value="tetur08g03320"/>
</dbReference>
<dbReference type="eggNOG" id="KOG3202">
    <property type="taxonomic scope" value="Eukaryota"/>
</dbReference>
<gene>
    <name evidence="9" type="primary">107362622</name>
</gene>
<dbReference type="InterPro" id="IPR041875">
    <property type="entry name" value="Syntaxin-8_SNARE"/>
</dbReference>
<name>T1KB97_TETUR</name>
<sequence>MAWNNPSNGFGTSGNTWLDDVEPTASSSVDDYANIQRQALREQDKGLDTLADIISRQKSMAQGIATEIDIHNEILDDITDAMDDNHGRLVRNTRNIAKVSRKSDTCCYWVVIVLLMIIIIVISVV</sequence>
<evidence type="ECO:0000256" key="4">
    <source>
        <dbReference type="ARBA" id="ARBA00022989"/>
    </source>
</evidence>
<proteinExistence type="predicted"/>
<dbReference type="HOGENOM" id="CLU_1995510_0_0_1"/>
<protein>
    <recommendedName>
        <fullName evidence="8">t-SNARE coiled-coil homology domain-containing protein</fullName>
    </recommendedName>
</protein>
<evidence type="ECO:0000256" key="7">
    <source>
        <dbReference type="SAM" id="Phobius"/>
    </source>
</evidence>
<dbReference type="GO" id="GO:0016020">
    <property type="term" value="C:membrane"/>
    <property type="evidence" value="ECO:0007669"/>
    <property type="project" value="UniProtKB-SubCell"/>
</dbReference>
<evidence type="ECO:0000256" key="5">
    <source>
        <dbReference type="ARBA" id="ARBA00023136"/>
    </source>
</evidence>
<accession>T1KB97</accession>
<dbReference type="PANTHER" id="PTHR12791">
    <property type="entry name" value="GOLGI SNARE BET1-RELATED"/>
    <property type="match status" value="1"/>
</dbReference>
<evidence type="ECO:0000313" key="9">
    <source>
        <dbReference type="EnsemblMetazoa" id="tetur08g03320.1"/>
    </source>
</evidence>
<keyword evidence="4 7" id="KW-1133">Transmembrane helix</keyword>
<keyword evidence="3 7" id="KW-0812">Transmembrane</keyword>
<dbReference type="SMART" id="SM00397">
    <property type="entry name" value="t_SNARE"/>
    <property type="match status" value="1"/>
</dbReference>
<dbReference type="PROSITE" id="PS50192">
    <property type="entry name" value="T_SNARE"/>
    <property type="match status" value="1"/>
</dbReference>
<reference evidence="10" key="1">
    <citation type="submission" date="2011-08" db="EMBL/GenBank/DDBJ databases">
        <authorList>
            <person name="Rombauts S."/>
        </authorList>
    </citation>
    <scope>NUCLEOTIDE SEQUENCE</scope>
    <source>
        <strain evidence="10">London</strain>
    </source>
</reference>
<reference evidence="9" key="2">
    <citation type="submission" date="2015-06" db="UniProtKB">
        <authorList>
            <consortium name="EnsemblMetazoa"/>
        </authorList>
    </citation>
    <scope>IDENTIFICATION</scope>
</reference>
<dbReference type="EMBL" id="CAEY01001946">
    <property type="status" value="NOT_ANNOTATED_CDS"/>
    <property type="molecule type" value="Genomic_DNA"/>
</dbReference>
<dbReference type="Gene3D" id="1.20.5.110">
    <property type="match status" value="1"/>
</dbReference>
<feature type="domain" description="T-SNARE coiled-coil homology" evidence="8">
    <location>
        <begin position="37"/>
        <end position="99"/>
    </location>
</feature>
<keyword evidence="10" id="KW-1185">Reference proteome</keyword>
<evidence type="ECO:0000259" key="8">
    <source>
        <dbReference type="PROSITE" id="PS50192"/>
    </source>
</evidence>
<comment type="subcellular location">
    <subcellularLocation>
        <location evidence="1">Membrane</location>
        <topology evidence="1">Single-pass membrane protein</topology>
    </subcellularLocation>
</comment>
<keyword evidence="2" id="KW-0813">Transport</keyword>
<evidence type="ECO:0000256" key="1">
    <source>
        <dbReference type="ARBA" id="ARBA00004167"/>
    </source>
</evidence>
<dbReference type="OrthoDB" id="6498034at2759"/>
<feature type="transmembrane region" description="Helical" evidence="7">
    <location>
        <begin position="106"/>
        <end position="124"/>
    </location>
</feature>
<evidence type="ECO:0000256" key="2">
    <source>
        <dbReference type="ARBA" id="ARBA00022448"/>
    </source>
</evidence>
<feature type="compositionally biased region" description="Polar residues" evidence="6">
    <location>
        <begin position="1"/>
        <end position="16"/>
    </location>
</feature>
<dbReference type="GO" id="GO:0005794">
    <property type="term" value="C:Golgi apparatus"/>
    <property type="evidence" value="ECO:0007669"/>
    <property type="project" value="UniProtKB-ARBA"/>
</dbReference>
<evidence type="ECO:0000256" key="6">
    <source>
        <dbReference type="SAM" id="MobiDB-lite"/>
    </source>
</evidence>
<dbReference type="OMA" id="KSDTCCY"/>
<dbReference type="STRING" id="32264.T1KB97"/>
<dbReference type="CDD" id="cd15852">
    <property type="entry name" value="SNARE_Syntaxin8"/>
    <property type="match status" value="1"/>
</dbReference>